<gene>
    <name evidence="1" type="ORF">RRG08_044528</name>
</gene>
<sequence length="110" mass="11933">MGGKKDLRPDLLFFVPNLNKNDLPWIGSKWVTSRRGATTIKDALNKISLDIHRGESDPRATWRAVSFPGSVLLSGDGVKLGYRVHGKCADLQSDGQLASLAGWSLDVCAP</sequence>
<dbReference type="Proteomes" id="UP001283361">
    <property type="component" value="Unassembled WGS sequence"/>
</dbReference>
<comment type="caution">
    <text evidence="1">The sequence shown here is derived from an EMBL/GenBank/DDBJ whole genome shotgun (WGS) entry which is preliminary data.</text>
</comment>
<organism evidence="1 2">
    <name type="scientific">Elysia crispata</name>
    <name type="common">lettuce slug</name>
    <dbReference type="NCBI Taxonomy" id="231223"/>
    <lineage>
        <taxon>Eukaryota</taxon>
        <taxon>Metazoa</taxon>
        <taxon>Spiralia</taxon>
        <taxon>Lophotrochozoa</taxon>
        <taxon>Mollusca</taxon>
        <taxon>Gastropoda</taxon>
        <taxon>Heterobranchia</taxon>
        <taxon>Euthyneura</taxon>
        <taxon>Panpulmonata</taxon>
        <taxon>Sacoglossa</taxon>
        <taxon>Placobranchoidea</taxon>
        <taxon>Plakobranchidae</taxon>
        <taxon>Elysia</taxon>
    </lineage>
</organism>
<name>A0AAE0ZBC4_9GAST</name>
<proteinExistence type="predicted"/>
<keyword evidence="2" id="KW-1185">Reference proteome</keyword>
<accession>A0AAE0ZBC4</accession>
<protein>
    <submittedName>
        <fullName evidence="1">Uncharacterized protein</fullName>
    </submittedName>
</protein>
<dbReference type="EMBL" id="JAWDGP010004235">
    <property type="protein sequence ID" value="KAK3766339.1"/>
    <property type="molecule type" value="Genomic_DNA"/>
</dbReference>
<dbReference type="AlphaFoldDB" id="A0AAE0ZBC4"/>
<reference evidence="1" key="1">
    <citation type="journal article" date="2023" name="G3 (Bethesda)">
        <title>A reference genome for the long-term kleptoplast-retaining sea slug Elysia crispata morphotype clarki.</title>
        <authorList>
            <person name="Eastman K.E."/>
            <person name="Pendleton A.L."/>
            <person name="Shaikh M.A."/>
            <person name="Suttiyut T."/>
            <person name="Ogas R."/>
            <person name="Tomko P."/>
            <person name="Gavelis G."/>
            <person name="Widhalm J.R."/>
            <person name="Wisecaver J.H."/>
        </authorList>
    </citation>
    <scope>NUCLEOTIDE SEQUENCE</scope>
    <source>
        <strain evidence="1">ECLA1</strain>
    </source>
</reference>
<evidence type="ECO:0000313" key="1">
    <source>
        <dbReference type="EMBL" id="KAK3766339.1"/>
    </source>
</evidence>
<evidence type="ECO:0000313" key="2">
    <source>
        <dbReference type="Proteomes" id="UP001283361"/>
    </source>
</evidence>